<gene>
    <name evidence="1" type="ORF">ACFPM3_07940</name>
</gene>
<evidence type="ECO:0000313" key="2">
    <source>
        <dbReference type="Proteomes" id="UP001595829"/>
    </source>
</evidence>
<accession>A0ABV9X9X2</accession>
<comment type="caution">
    <text evidence="1">The sequence shown here is derived from an EMBL/GenBank/DDBJ whole genome shotgun (WGS) entry which is preliminary data.</text>
</comment>
<dbReference type="Proteomes" id="UP001595829">
    <property type="component" value="Unassembled WGS sequence"/>
</dbReference>
<protein>
    <submittedName>
        <fullName evidence="1">Uncharacterized protein</fullName>
    </submittedName>
</protein>
<evidence type="ECO:0000313" key="1">
    <source>
        <dbReference type="EMBL" id="MFC5022067.1"/>
    </source>
</evidence>
<organism evidence="1 2">
    <name type="scientific">Streptomyces coeruleoprunus</name>
    <dbReference type="NCBI Taxonomy" id="285563"/>
    <lineage>
        <taxon>Bacteria</taxon>
        <taxon>Bacillati</taxon>
        <taxon>Actinomycetota</taxon>
        <taxon>Actinomycetes</taxon>
        <taxon>Kitasatosporales</taxon>
        <taxon>Streptomycetaceae</taxon>
        <taxon>Streptomyces</taxon>
    </lineage>
</organism>
<proteinExistence type="predicted"/>
<sequence length="57" mass="6394">MSQGVDADELLRRLRAARDWASAEEERAADETAATAFRVVRMVLDRLIDPAHHPVAH</sequence>
<dbReference type="EMBL" id="JBHSJD010000005">
    <property type="protein sequence ID" value="MFC5022067.1"/>
    <property type="molecule type" value="Genomic_DNA"/>
</dbReference>
<name>A0ABV9X9X2_9ACTN</name>
<keyword evidence="2" id="KW-1185">Reference proteome</keyword>
<dbReference type="RefSeq" id="WP_345687612.1">
    <property type="nucleotide sequence ID" value="NZ_BAABIT010000001.1"/>
</dbReference>
<reference evidence="2" key="1">
    <citation type="journal article" date="2019" name="Int. J. Syst. Evol. Microbiol.">
        <title>The Global Catalogue of Microorganisms (GCM) 10K type strain sequencing project: providing services to taxonomists for standard genome sequencing and annotation.</title>
        <authorList>
            <consortium name="The Broad Institute Genomics Platform"/>
            <consortium name="The Broad Institute Genome Sequencing Center for Infectious Disease"/>
            <person name="Wu L."/>
            <person name="Ma J."/>
        </authorList>
    </citation>
    <scope>NUCLEOTIDE SEQUENCE [LARGE SCALE GENOMIC DNA]</scope>
    <source>
        <strain evidence="2">CGMCC 4.1648</strain>
    </source>
</reference>